<name>A0AA39ITQ1_9AGAR</name>
<evidence type="ECO:0000256" key="1">
    <source>
        <dbReference type="SAM" id="MobiDB-lite"/>
    </source>
</evidence>
<protein>
    <submittedName>
        <fullName evidence="2">Uncharacterized protein</fullName>
    </submittedName>
</protein>
<evidence type="ECO:0000313" key="3">
    <source>
        <dbReference type="Proteomes" id="UP001175226"/>
    </source>
</evidence>
<feature type="region of interest" description="Disordered" evidence="1">
    <location>
        <begin position="280"/>
        <end position="358"/>
    </location>
</feature>
<dbReference type="AlphaFoldDB" id="A0AA39ITQ1"/>
<reference evidence="2" key="1">
    <citation type="submission" date="2023-06" db="EMBL/GenBank/DDBJ databases">
        <authorList>
            <consortium name="Lawrence Berkeley National Laboratory"/>
            <person name="Ahrendt S."/>
            <person name="Sahu N."/>
            <person name="Indic B."/>
            <person name="Wong-Bajracharya J."/>
            <person name="Merenyi Z."/>
            <person name="Ke H.-M."/>
            <person name="Monk M."/>
            <person name="Kocsube S."/>
            <person name="Drula E."/>
            <person name="Lipzen A."/>
            <person name="Balint B."/>
            <person name="Henrissat B."/>
            <person name="Andreopoulos B."/>
            <person name="Martin F.M."/>
            <person name="Harder C.B."/>
            <person name="Rigling D."/>
            <person name="Ford K.L."/>
            <person name="Foster G.D."/>
            <person name="Pangilinan J."/>
            <person name="Papanicolaou A."/>
            <person name="Barry K."/>
            <person name="LaButti K."/>
            <person name="Viragh M."/>
            <person name="Koriabine M."/>
            <person name="Yan M."/>
            <person name="Riley R."/>
            <person name="Champramary S."/>
            <person name="Plett K.L."/>
            <person name="Tsai I.J."/>
            <person name="Slot J."/>
            <person name="Sipos G."/>
            <person name="Plett J."/>
            <person name="Nagy L.G."/>
            <person name="Grigoriev I.V."/>
        </authorList>
    </citation>
    <scope>NUCLEOTIDE SEQUENCE</scope>
    <source>
        <strain evidence="2">FPL87.14</strain>
    </source>
</reference>
<dbReference type="Proteomes" id="UP001175226">
    <property type="component" value="Unassembled WGS sequence"/>
</dbReference>
<comment type="caution">
    <text evidence="2">The sequence shown here is derived from an EMBL/GenBank/DDBJ whole genome shotgun (WGS) entry which is preliminary data.</text>
</comment>
<keyword evidence="3" id="KW-1185">Reference proteome</keyword>
<sequence>MNVLPEKPYDPKEPLSKWDELLRTAIIARDRVSVFNWLRKEVTKARGSKKAKSATAKSGADTMDILLGRLNGIEPGTLKGTAPYQLWAKEEGEEEQKLFRETFKNSGEPTRLRAGREAAHMSSLFAALPKETQKAYKARVAEGKAKAQEDRDRLRGLMEDPLPPLEAQQLIDRFGVLMTPFLDQMAKLSGMKILMVMGGPEPRRGVKTVGRIKALSPSSSVGMRLATIGVWRRSGNSLWKAMLAHYPGDEESKDAAESSGSVPYEEMVILNGLLQLEEEHFSDEDEAETAPAVKKKGGRAAKSATETTGETSQKGKRKRPTDDGKVSTKKAKTAGGGQADFTETSAGSRGKKKKETVSKKVVVGIGKSLAKIAGSAVPDTP</sequence>
<dbReference type="EMBL" id="JAUEPT010000223">
    <property type="protein sequence ID" value="KAK0429660.1"/>
    <property type="molecule type" value="Genomic_DNA"/>
</dbReference>
<gene>
    <name evidence="2" type="ORF">EV421DRAFT_1914274</name>
</gene>
<proteinExistence type="predicted"/>
<accession>A0AA39ITQ1</accession>
<evidence type="ECO:0000313" key="2">
    <source>
        <dbReference type="EMBL" id="KAK0429660.1"/>
    </source>
</evidence>
<organism evidence="2 3">
    <name type="scientific">Armillaria borealis</name>
    <dbReference type="NCBI Taxonomy" id="47425"/>
    <lineage>
        <taxon>Eukaryota</taxon>
        <taxon>Fungi</taxon>
        <taxon>Dikarya</taxon>
        <taxon>Basidiomycota</taxon>
        <taxon>Agaricomycotina</taxon>
        <taxon>Agaricomycetes</taxon>
        <taxon>Agaricomycetidae</taxon>
        <taxon>Agaricales</taxon>
        <taxon>Marasmiineae</taxon>
        <taxon>Physalacriaceae</taxon>
        <taxon>Armillaria</taxon>
    </lineage>
</organism>